<evidence type="ECO:0000313" key="3">
    <source>
        <dbReference type="Proteomes" id="UP000430387"/>
    </source>
</evidence>
<comment type="caution">
    <text evidence="1">The sequence shown here is derived from an EMBL/GenBank/DDBJ whole genome shotgun (WGS) entry which is preliminary data.</text>
</comment>
<name>A0A6D0IDA4_ECOLX</name>
<dbReference type="Proteomes" id="UP000430387">
    <property type="component" value="Unassembled WGS sequence"/>
</dbReference>
<evidence type="ECO:0000313" key="1">
    <source>
        <dbReference type="EMBL" id="MWR14662.1"/>
    </source>
</evidence>
<sequence length="90" mass="10741">MVRFRFSQFESDLSEHPSNKEVNTLVDVYVDAIENYERDIMDAVMFYMAEYGNNDTKHYIQMIIQKRRDSFVTSHLMPLLNEINKSREGK</sequence>
<gene>
    <name evidence="2" type="ORF">GP975_10485</name>
    <name evidence="1" type="ORF">GQA06_12790</name>
</gene>
<dbReference type="EMBL" id="WTQT01000166">
    <property type="protein sequence ID" value="MWR38491.1"/>
    <property type="molecule type" value="Genomic_DNA"/>
</dbReference>
<reference evidence="3 4" key="1">
    <citation type="submission" date="2019-12" db="EMBL/GenBank/DDBJ databases">
        <title>Enteriobacteria Tanzani isolates_8377-8380.</title>
        <authorList>
            <person name="Subbiah M."/>
            <person name="Call D."/>
        </authorList>
    </citation>
    <scope>NUCLEOTIDE SEQUENCE [LARGE SCALE GENOMIC DNA]</scope>
    <source>
        <strain evidence="2 4">8379wE2</strain>
        <strain evidence="1 3">8380wG1</strain>
    </source>
</reference>
<dbReference type="Proteomes" id="UP000460875">
    <property type="component" value="Unassembled WGS sequence"/>
</dbReference>
<dbReference type="EMBL" id="WTQJ01000251">
    <property type="protein sequence ID" value="MWR14662.1"/>
    <property type="molecule type" value="Genomic_DNA"/>
</dbReference>
<dbReference type="AlphaFoldDB" id="A0A6D0IDA4"/>
<evidence type="ECO:0000313" key="2">
    <source>
        <dbReference type="EMBL" id="MWR38491.1"/>
    </source>
</evidence>
<dbReference type="RefSeq" id="WP_097347116.1">
    <property type="nucleotide sequence ID" value="NZ_AP027963.1"/>
</dbReference>
<protein>
    <submittedName>
        <fullName evidence="1">Uncharacterized protein</fullName>
    </submittedName>
</protein>
<evidence type="ECO:0000313" key="4">
    <source>
        <dbReference type="Proteomes" id="UP000460875"/>
    </source>
</evidence>
<accession>A0A6D0IDA4</accession>
<proteinExistence type="predicted"/>
<organism evidence="1 3">
    <name type="scientific">Escherichia coli</name>
    <dbReference type="NCBI Taxonomy" id="562"/>
    <lineage>
        <taxon>Bacteria</taxon>
        <taxon>Pseudomonadati</taxon>
        <taxon>Pseudomonadota</taxon>
        <taxon>Gammaproteobacteria</taxon>
        <taxon>Enterobacterales</taxon>
        <taxon>Enterobacteriaceae</taxon>
        <taxon>Escherichia</taxon>
    </lineage>
</organism>